<dbReference type="SMART" id="SM00236">
    <property type="entry name" value="fCBD"/>
    <property type="match status" value="1"/>
</dbReference>
<keyword evidence="1 2" id="KW-0732">Signal</keyword>
<reference evidence="4" key="1">
    <citation type="submission" date="2023-06" db="EMBL/GenBank/DDBJ databases">
        <title>Genome-scale phylogeny and comparative genomics of the fungal order Sordariales.</title>
        <authorList>
            <consortium name="Lawrence Berkeley National Laboratory"/>
            <person name="Hensen N."/>
            <person name="Bonometti L."/>
            <person name="Westerberg I."/>
            <person name="Brannstrom I.O."/>
            <person name="Guillou S."/>
            <person name="Cros-Aarteil S."/>
            <person name="Calhoun S."/>
            <person name="Haridas S."/>
            <person name="Kuo A."/>
            <person name="Mondo S."/>
            <person name="Pangilinan J."/>
            <person name="Riley R."/>
            <person name="Labutti K."/>
            <person name="Andreopoulos B."/>
            <person name="Lipzen A."/>
            <person name="Chen C."/>
            <person name="Yanf M."/>
            <person name="Daum C."/>
            <person name="Ng V."/>
            <person name="Clum A."/>
            <person name="Steindorff A."/>
            <person name="Ohm R."/>
            <person name="Martin F."/>
            <person name="Silar P."/>
            <person name="Natvig D."/>
            <person name="Lalanne C."/>
            <person name="Gautier V."/>
            <person name="Ament-Velasquez S.L."/>
            <person name="Kruys A."/>
            <person name="Hutchinson M.I."/>
            <person name="Powell A.J."/>
            <person name="Barry K."/>
            <person name="Miller A.N."/>
            <person name="Grigoriev I.V."/>
            <person name="Debuchy R."/>
            <person name="Gladieux P."/>
            <person name="Thoren M.H."/>
            <person name="Johannesson H."/>
        </authorList>
    </citation>
    <scope>NUCLEOTIDE SEQUENCE</scope>
    <source>
        <strain evidence="4">8032-3</strain>
    </source>
</reference>
<feature type="chain" id="PRO_5042610929" description="CBM1 domain-containing protein" evidence="2">
    <location>
        <begin position="18"/>
        <end position="155"/>
    </location>
</feature>
<evidence type="ECO:0000313" key="5">
    <source>
        <dbReference type="Proteomes" id="UP001244011"/>
    </source>
</evidence>
<dbReference type="PROSITE" id="PS51164">
    <property type="entry name" value="CBM1_2"/>
    <property type="match status" value="1"/>
</dbReference>
<dbReference type="SUPFAM" id="SSF57180">
    <property type="entry name" value="Cellulose-binding domain"/>
    <property type="match status" value="1"/>
</dbReference>
<comment type="caution">
    <text evidence="4">The sequence shown here is derived from an EMBL/GenBank/DDBJ whole genome shotgun (WGS) entry which is preliminary data.</text>
</comment>
<dbReference type="GO" id="GO:0005576">
    <property type="term" value="C:extracellular region"/>
    <property type="evidence" value="ECO:0007669"/>
    <property type="project" value="InterPro"/>
</dbReference>
<protein>
    <recommendedName>
        <fullName evidence="3">CBM1 domain-containing protein</fullName>
    </recommendedName>
</protein>
<dbReference type="Proteomes" id="UP001244011">
    <property type="component" value="Unassembled WGS sequence"/>
</dbReference>
<dbReference type="PROSITE" id="PS00562">
    <property type="entry name" value="CBM1_1"/>
    <property type="match status" value="1"/>
</dbReference>
<feature type="signal peptide" evidence="2">
    <location>
        <begin position="1"/>
        <end position="17"/>
    </location>
</feature>
<accession>A0AAJ0C5Y2</accession>
<evidence type="ECO:0000256" key="2">
    <source>
        <dbReference type="SAM" id="SignalP"/>
    </source>
</evidence>
<evidence type="ECO:0000256" key="1">
    <source>
        <dbReference type="ARBA" id="ARBA00022729"/>
    </source>
</evidence>
<dbReference type="EMBL" id="MU838999">
    <property type="protein sequence ID" value="KAK1770765.1"/>
    <property type="molecule type" value="Genomic_DNA"/>
</dbReference>
<evidence type="ECO:0000259" key="3">
    <source>
        <dbReference type="PROSITE" id="PS51164"/>
    </source>
</evidence>
<name>A0AAJ0C5Y2_9PEZI</name>
<dbReference type="GO" id="GO:0005975">
    <property type="term" value="P:carbohydrate metabolic process"/>
    <property type="evidence" value="ECO:0007669"/>
    <property type="project" value="InterPro"/>
</dbReference>
<dbReference type="GO" id="GO:0030248">
    <property type="term" value="F:cellulose binding"/>
    <property type="evidence" value="ECO:0007669"/>
    <property type="project" value="InterPro"/>
</dbReference>
<keyword evidence="5" id="KW-1185">Reference proteome</keyword>
<evidence type="ECO:0000313" key="4">
    <source>
        <dbReference type="EMBL" id="KAK1770765.1"/>
    </source>
</evidence>
<gene>
    <name evidence="4" type="ORF">QBC33DRAFT_597212</name>
</gene>
<organism evidence="4 5">
    <name type="scientific">Phialemonium atrogriseum</name>
    <dbReference type="NCBI Taxonomy" id="1093897"/>
    <lineage>
        <taxon>Eukaryota</taxon>
        <taxon>Fungi</taxon>
        <taxon>Dikarya</taxon>
        <taxon>Ascomycota</taxon>
        <taxon>Pezizomycotina</taxon>
        <taxon>Sordariomycetes</taxon>
        <taxon>Sordariomycetidae</taxon>
        <taxon>Cephalothecales</taxon>
        <taxon>Cephalothecaceae</taxon>
        <taxon>Phialemonium</taxon>
    </lineage>
</organism>
<dbReference type="Pfam" id="PF00734">
    <property type="entry name" value="CBM_1"/>
    <property type="match status" value="1"/>
</dbReference>
<dbReference type="RefSeq" id="XP_060286978.1">
    <property type="nucleotide sequence ID" value="XM_060431916.1"/>
</dbReference>
<dbReference type="GeneID" id="85315103"/>
<dbReference type="InterPro" id="IPR000254">
    <property type="entry name" value="CBD"/>
</dbReference>
<dbReference type="InterPro" id="IPR035971">
    <property type="entry name" value="CBD_sf"/>
</dbReference>
<feature type="domain" description="CBM1" evidence="3">
    <location>
        <begin position="50"/>
        <end position="87"/>
    </location>
</feature>
<sequence length="155" mass="16142">MLKSLLVSTLLLGAGLCQRGGGRRPTTISRGQTQTQTVTQIQTQTRAPNGAQTIWGQCGGITYSGASACPTSAYCYNDGNIYYSQCVPNDYQPSSKGGDNGNVVTVTVGTIISVSGPTPTVVTTFITVLGPEPTPTPTSIVTVTLIPDDPVTSQW</sequence>
<proteinExistence type="predicted"/>
<dbReference type="AlphaFoldDB" id="A0AAJ0C5Y2"/>